<evidence type="ECO:0000313" key="4">
    <source>
        <dbReference type="Proteomes" id="UP000234560"/>
    </source>
</evidence>
<feature type="transmembrane region" description="Helical" evidence="1">
    <location>
        <begin position="243"/>
        <end position="263"/>
    </location>
</feature>
<evidence type="ECO:0008006" key="5">
    <source>
        <dbReference type="Google" id="ProtNLM"/>
    </source>
</evidence>
<evidence type="ECO:0000256" key="1">
    <source>
        <dbReference type="SAM" id="Phobius"/>
    </source>
</evidence>
<dbReference type="EMBL" id="CP136958">
    <property type="protein sequence ID" value="WOT01315.1"/>
    <property type="molecule type" value="Genomic_DNA"/>
</dbReference>
<dbReference type="Proteomes" id="UP000234560">
    <property type="component" value="Chromosome"/>
</dbReference>
<dbReference type="AlphaFoldDB" id="A0AAF0YQ34"/>
<reference evidence="3" key="2">
    <citation type="submission" date="2023-10" db="EMBL/GenBank/DDBJ databases">
        <authorList>
            <person name="Choi B."/>
        </authorList>
    </citation>
    <scope>NUCLEOTIDE SEQUENCE</scope>
    <source>
        <strain evidence="3">UMB0763</strain>
    </source>
</reference>
<dbReference type="RefSeq" id="WP_101679206.1">
    <property type="nucleotide sequence ID" value="NZ_CAMIHY010000091.1"/>
</dbReference>
<proteinExistence type="predicted"/>
<gene>
    <name evidence="3" type="ORF">CYJ47_08485</name>
</gene>
<keyword evidence="1" id="KW-0812">Transmembrane</keyword>
<sequence>MKFSLTATFSAAMLVLCAPIASAYDVNVGVDPRVGPVCQITDNSGAQSALKDQVDAVQRFDSDLRNGMRNDLPSGVRKNFKVIDRLAEKVQSTETLSEDELAAAQKSSDALANSAIAAGWNQAEFQVATSPAPEQTATVLQVPQEQAKDFLETDNIYAALATLTVSSTGQVGQMLSDRGAHVGQVALSSLEERMHAVADGADDTALRSALQLCADGVSAQDGAYDASTVQRLPLTGGFGNGSAAGIAGLAGVALLLVIAFAAAGTKFN</sequence>
<feature type="signal peptide" evidence="2">
    <location>
        <begin position="1"/>
        <end position="23"/>
    </location>
</feature>
<keyword evidence="2" id="KW-0732">Signal</keyword>
<keyword evidence="1" id="KW-1133">Transmembrane helix</keyword>
<organism evidence="3 4">
    <name type="scientific">Corynebacterium pyruviciproducens</name>
    <dbReference type="NCBI Taxonomy" id="598660"/>
    <lineage>
        <taxon>Bacteria</taxon>
        <taxon>Bacillati</taxon>
        <taxon>Actinomycetota</taxon>
        <taxon>Actinomycetes</taxon>
        <taxon>Mycobacteriales</taxon>
        <taxon>Corynebacteriaceae</taxon>
        <taxon>Corynebacterium</taxon>
    </lineage>
</organism>
<evidence type="ECO:0000256" key="2">
    <source>
        <dbReference type="SAM" id="SignalP"/>
    </source>
</evidence>
<evidence type="ECO:0000313" key="3">
    <source>
        <dbReference type="EMBL" id="WOT01315.1"/>
    </source>
</evidence>
<reference evidence="3" key="1">
    <citation type="submission" date="2017-12" db="EMBL/GenBank/DDBJ databases">
        <authorList>
            <person name="Thomas-White K."/>
            <person name="Wolfe A.J."/>
        </authorList>
    </citation>
    <scope>NUCLEOTIDE SEQUENCE</scope>
    <source>
        <strain evidence="3">UMB0763</strain>
    </source>
</reference>
<accession>A0AAF0YQ34</accession>
<protein>
    <recommendedName>
        <fullName evidence="5">Secreted protein</fullName>
    </recommendedName>
</protein>
<dbReference type="KEGG" id="cpyr:CYJ47_08485"/>
<keyword evidence="1" id="KW-0472">Membrane</keyword>
<name>A0AAF0YQ34_9CORY</name>
<feature type="chain" id="PRO_5041998104" description="Secreted protein" evidence="2">
    <location>
        <begin position="24"/>
        <end position="268"/>
    </location>
</feature>